<feature type="coiled-coil region" evidence="6">
    <location>
        <begin position="166"/>
        <end position="235"/>
    </location>
</feature>
<keyword evidence="3 8" id="KW-0812">Transmembrane</keyword>
<keyword evidence="5 8" id="KW-0472">Membrane</keyword>
<feature type="transmembrane region" description="Helical" evidence="8">
    <location>
        <begin position="20"/>
        <end position="40"/>
    </location>
</feature>
<comment type="subcellular location">
    <subcellularLocation>
        <location evidence="1">Cell membrane</location>
        <topology evidence="1">Multi-pass membrane protein</topology>
    </subcellularLocation>
</comment>
<dbReference type="AlphaFoldDB" id="A0A8J3E2F7"/>
<feature type="transmembrane region" description="Helical" evidence="8">
    <location>
        <begin position="483"/>
        <end position="502"/>
    </location>
</feature>
<name>A0A8J3E2F7_9PROT</name>
<feature type="domain" description="Polysaccharide chain length determinant N-terminal" evidence="9">
    <location>
        <begin position="14"/>
        <end position="93"/>
    </location>
</feature>
<reference evidence="11" key="1">
    <citation type="journal article" date="2014" name="Int. J. Syst. Evol. Microbiol.">
        <title>Complete genome sequence of Corynebacterium casei LMG S-19264T (=DSM 44701T), isolated from a smear-ripened cheese.</title>
        <authorList>
            <consortium name="US DOE Joint Genome Institute (JGI-PGF)"/>
            <person name="Walter F."/>
            <person name="Albersmeier A."/>
            <person name="Kalinowski J."/>
            <person name="Ruckert C."/>
        </authorList>
    </citation>
    <scope>NUCLEOTIDE SEQUENCE</scope>
    <source>
        <strain evidence="11">CGMCC 1.15725</strain>
    </source>
</reference>
<keyword evidence="6" id="KW-0175">Coiled coil</keyword>
<comment type="caution">
    <text evidence="11">The sequence shown here is derived from an EMBL/GenBank/DDBJ whole genome shotgun (WGS) entry which is preliminary data.</text>
</comment>
<reference evidence="11" key="2">
    <citation type="submission" date="2020-09" db="EMBL/GenBank/DDBJ databases">
        <authorList>
            <person name="Sun Q."/>
            <person name="Zhou Y."/>
        </authorList>
    </citation>
    <scope>NUCLEOTIDE SEQUENCE</scope>
    <source>
        <strain evidence="11">CGMCC 1.15725</strain>
    </source>
</reference>
<feature type="coiled-coil region" evidence="6">
    <location>
        <begin position="284"/>
        <end position="383"/>
    </location>
</feature>
<feature type="transmembrane region" description="Helical" evidence="8">
    <location>
        <begin position="421"/>
        <end position="444"/>
    </location>
</feature>
<dbReference type="PANTHER" id="PTHR32309">
    <property type="entry name" value="TYROSINE-PROTEIN KINASE"/>
    <property type="match status" value="1"/>
</dbReference>
<keyword evidence="4 8" id="KW-1133">Transmembrane helix</keyword>
<evidence type="ECO:0000256" key="1">
    <source>
        <dbReference type="ARBA" id="ARBA00004651"/>
    </source>
</evidence>
<feature type="region of interest" description="Disordered" evidence="7">
    <location>
        <begin position="238"/>
        <end position="259"/>
    </location>
</feature>
<organism evidence="11 12">
    <name type="scientific">Aliidongia dinghuensis</name>
    <dbReference type="NCBI Taxonomy" id="1867774"/>
    <lineage>
        <taxon>Bacteria</taxon>
        <taxon>Pseudomonadati</taxon>
        <taxon>Pseudomonadota</taxon>
        <taxon>Alphaproteobacteria</taxon>
        <taxon>Rhodospirillales</taxon>
        <taxon>Dongiaceae</taxon>
        <taxon>Aliidongia</taxon>
    </lineage>
</organism>
<dbReference type="InterPro" id="IPR003856">
    <property type="entry name" value="LPS_length_determ_N"/>
</dbReference>
<evidence type="ECO:0000256" key="6">
    <source>
        <dbReference type="SAM" id="Coils"/>
    </source>
</evidence>
<accession>A0A8J3E2F7</accession>
<keyword evidence="12" id="KW-1185">Reference proteome</keyword>
<dbReference type="InterPro" id="IPR050445">
    <property type="entry name" value="Bact_polysacc_biosynth/exp"/>
</dbReference>
<dbReference type="Pfam" id="PF02706">
    <property type="entry name" value="Wzz"/>
    <property type="match status" value="1"/>
</dbReference>
<evidence type="ECO:0000259" key="10">
    <source>
        <dbReference type="Pfam" id="PF13807"/>
    </source>
</evidence>
<dbReference type="EMBL" id="BMJQ01000003">
    <property type="protein sequence ID" value="GGF10686.1"/>
    <property type="molecule type" value="Genomic_DNA"/>
</dbReference>
<dbReference type="NCBIfam" id="TIGR03007">
    <property type="entry name" value="pepcterm_ChnLen"/>
    <property type="match status" value="1"/>
</dbReference>
<protein>
    <submittedName>
        <fullName evidence="11">Chain-length determining protein</fullName>
    </submittedName>
</protein>
<dbReference type="InterPro" id="IPR014345">
    <property type="entry name" value="XrtA_polysacc_chain"/>
</dbReference>
<evidence type="ECO:0000313" key="11">
    <source>
        <dbReference type="EMBL" id="GGF10686.1"/>
    </source>
</evidence>
<evidence type="ECO:0000256" key="5">
    <source>
        <dbReference type="ARBA" id="ARBA00023136"/>
    </source>
</evidence>
<dbReference type="GO" id="GO:0004713">
    <property type="term" value="F:protein tyrosine kinase activity"/>
    <property type="evidence" value="ECO:0007669"/>
    <property type="project" value="TreeGrafter"/>
</dbReference>
<gene>
    <name evidence="11" type="ORF">GCM10011611_15320</name>
</gene>
<sequence>MQHLLTMVLSRTPALWQRRWLAVLVAWIVCLVGWPIVALIPSHYVSETQVYVDTQSLLQPLLSGIAVDVDPAQQVDILKRTLTSRSTLERVVKMTQRDSAMTDAQLDQAVNTLRQNLTVRSAQDKTFTISYDSLNPNQAYQVVQSSLNLFIESNFGTIRQNLDNAQSFLRDQVAQYDERVRKAQEALSAYKQANLDVLNGSNSYGELLGKTRTDVQDQAAQLDDLNARAAELQRQLQGEPKYAAATTTTTPLADTGPSLDSRIRETQARLDALRTHYTDNHPEVINTRRLLDDLKAQLAQQQKSNPGAGQPLGSNEVYRQVKIQLVETEAQIAATKSKLDRRKAELATLEQQASKMPAIDAELQRLNREFETARASYEQLASRLQAANLSESRENQADKIQFRIIDPPQVPTRPSGIKRSLLLTLVLVGGLALGGTIILILVIMQKTFVDSQHLARVTGYPVVGTVSLARDEREENSHMVKTVLFAGCALGLFLIWGGLMVVERNVGLPALLPGKLRHDQTAVLLPTDSLQHPSHTA</sequence>
<evidence type="ECO:0000313" key="12">
    <source>
        <dbReference type="Proteomes" id="UP000646365"/>
    </source>
</evidence>
<keyword evidence="2" id="KW-1003">Cell membrane</keyword>
<evidence type="ECO:0000259" key="9">
    <source>
        <dbReference type="Pfam" id="PF02706"/>
    </source>
</evidence>
<proteinExistence type="predicted"/>
<evidence type="ECO:0000256" key="7">
    <source>
        <dbReference type="SAM" id="MobiDB-lite"/>
    </source>
</evidence>
<evidence type="ECO:0000256" key="8">
    <source>
        <dbReference type="SAM" id="Phobius"/>
    </source>
</evidence>
<evidence type="ECO:0000256" key="2">
    <source>
        <dbReference type="ARBA" id="ARBA00022475"/>
    </source>
</evidence>
<dbReference type="Proteomes" id="UP000646365">
    <property type="component" value="Unassembled WGS sequence"/>
</dbReference>
<evidence type="ECO:0000256" key="3">
    <source>
        <dbReference type="ARBA" id="ARBA00022692"/>
    </source>
</evidence>
<evidence type="ECO:0000256" key="4">
    <source>
        <dbReference type="ARBA" id="ARBA00022989"/>
    </source>
</evidence>
<dbReference type="InterPro" id="IPR032807">
    <property type="entry name" value="GNVR"/>
</dbReference>
<dbReference type="GO" id="GO:0005886">
    <property type="term" value="C:plasma membrane"/>
    <property type="evidence" value="ECO:0007669"/>
    <property type="project" value="UniProtKB-SubCell"/>
</dbReference>
<feature type="domain" description="Tyrosine-protein kinase G-rich" evidence="10">
    <location>
        <begin position="363"/>
        <end position="440"/>
    </location>
</feature>
<dbReference type="Pfam" id="PF13807">
    <property type="entry name" value="GNVR"/>
    <property type="match status" value="1"/>
</dbReference>
<dbReference type="PANTHER" id="PTHR32309:SF13">
    <property type="entry name" value="FERRIC ENTEROBACTIN TRANSPORT PROTEIN FEPE"/>
    <property type="match status" value="1"/>
</dbReference>